<dbReference type="EMBL" id="SUTE01000049">
    <property type="protein sequence ID" value="MBE6505388.1"/>
    <property type="molecule type" value="Genomic_DNA"/>
</dbReference>
<feature type="transmembrane region" description="Helical" evidence="1">
    <location>
        <begin position="350"/>
        <end position="369"/>
    </location>
</feature>
<feature type="transmembrane region" description="Helical" evidence="1">
    <location>
        <begin position="323"/>
        <end position="341"/>
    </location>
</feature>
<evidence type="ECO:0000313" key="3">
    <source>
        <dbReference type="Proteomes" id="UP000762703"/>
    </source>
</evidence>
<evidence type="ECO:0000256" key="1">
    <source>
        <dbReference type="SAM" id="Phobius"/>
    </source>
</evidence>
<feature type="transmembrane region" description="Helical" evidence="1">
    <location>
        <begin position="141"/>
        <end position="157"/>
    </location>
</feature>
<feature type="transmembrane region" description="Helical" evidence="1">
    <location>
        <begin position="169"/>
        <end position="199"/>
    </location>
</feature>
<feature type="transmembrane region" description="Helical" evidence="1">
    <location>
        <begin position="114"/>
        <end position="135"/>
    </location>
</feature>
<keyword evidence="1" id="KW-0812">Transmembrane</keyword>
<proteinExistence type="predicted"/>
<feature type="transmembrane region" description="Helical" evidence="1">
    <location>
        <begin position="90"/>
        <end position="107"/>
    </location>
</feature>
<protein>
    <recommendedName>
        <fullName evidence="4">Glycosyltransferase RgtA/B/C/D-like domain-containing protein</fullName>
    </recommendedName>
</protein>
<evidence type="ECO:0000313" key="2">
    <source>
        <dbReference type="EMBL" id="MBE6505388.1"/>
    </source>
</evidence>
<accession>A0A8T3VBL2</accession>
<evidence type="ECO:0008006" key="4">
    <source>
        <dbReference type="Google" id="ProtNLM"/>
    </source>
</evidence>
<feature type="transmembrane region" description="Helical" evidence="1">
    <location>
        <begin position="12"/>
        <end position="30"/>
    </location>
</feature>
<gene>
    <name evidence="2" type="ORF">E7Z73_06570</name>
</gene>
<keyword evidence="1" id="KW-0472">Membrane</keyword>
<dbReference type="Proteomes" id="UP000762703">
    <property type="component" value="Unassembled WGS sequence"/>
</dbReference>
<feature type="transmembrane region" description="Helical" evidence="1">
    <location>
        <begin position="67"/>
        <end position="84"/>
    </location>
</feature>
<feature type="transmembrane region" description="Helical" evidence="1">
    <location>
        <begin position="270"/>
        <end position="288"/>
    </location>
</feature>
<feature type="transmembrane region" description="Helical" evidence="1">
    <location>
        <begin position="300"/>
        <end position="317"/>
    </location>
</feature>
<keyword evidence="1" id="KW-1133">Transmembrane helix</keyword>
<dbReference type="RefSeq" id="WP_303737039.1">
    <property type="nucleotide sequence ID" value="NZ_SUTE01000049.1"/>
</dbReference>
<organism evidence="2 3">
    <name type="scientific">Methanobrevibacter millerae</name>
    <dbReference type="NCBI Taxonomy" id="230361"/>
    <lineage>
        <taxon>Archaea</taxon>
        <taxon>Methanobacteriati</taxon>
        <taxon>Methanobacteriota</taxon>
        <taxon>Methanomada group</taxon>
        <taxon>Methanobacteria</taxon>
        <taxon>Methanobacteriales</taxon>
        <taxon>Methanobacteriaceae</taxon>
        <taxon>Methanobrevibacter</taxon>
    </lineage>
</organism>
<dbReference type="AlphaFoldDB" id="A0A8T3VBL2"/>
<comment type="caution">
    <text evidence="2">The sequence shown here is derived from an EMBL/GenBank/DDBJ whole genome shotgun (WGS) entry which is preliminary data.</text>
</comment>
<name>A0A8T3VBL2_9EURY</name>
<sequence>MNIKIQNTEDKVGLALFTLGIIFLLYTSYIGLFKLGVWIDEIYTLVLTTLPFDESFFIILNDVHPFLYYLILRIFYNIFLLFGFDNITVIGKFVSLIPFYLLGILCITKIKNNFGLLTAGLFFLCLCSMPRLMIYAIEVRMYSWALFFVTASLIYAYEIVKNPSSKNWLIFTVLTILSCYTHYFASISSFAIYIVFLAYILRKNKSLLKNWIISSCIVILSYIPWIFTVIFQISIYEKDFWIAPITKRTVFSYIYFVLSPANDLVRGNELVTPTIIGTLCLFAFIFLIYKYHDEFTLDTLFVFVIVPIIGIIISLTLRPFFHPRYFIPVLGCLWMAFSILLSKSFSDKRIFIPILCMILFIGVVGAVDFNNLHEIDVESTEVESNYLINNIGSGNIVISNDENVNIFPLRYYIPNNQFIALNSNNTSIESSINQSHIIDRINKGSSVYYLDSSQDKIQSISNEGYQLEEIPINTNTFEYRIYKIINPMK</sequence>
<reference evidence="2" key="1">
    <citation type="submission" date="2019-04" db="EMBL/GenBank/DDBJ databases">
        <title>Evolution of Biomass-Degrading Anaerobic Consortia Revealed by Metagenomics.</title>
        <authorList>
            <person name="Peng X."/>
        </authorList>
    </citation>
    <scope>NUCLEOTIDE SEQUENCE</scope>
    <source>
        <strain evidence="2">SIG12</strain>
    </source>
</reference>
<feature type="transmembrane region" description="Helical" evidence="1">
    <location>
        <begin position="211"/>
        <end position="233"/>
    </location>
</feature>